<dbReference type="Gene3D" id="3.90.1200.10">
    <property type="match status" value="1"/>
</dbReference>
<sequence>MDPTADSRLAPWRARWSLTPDGPAFATPSSVLQPVTSEGRAAYLKLATVAEEAAGGRVLRWWNGRGAAPVLAAEGDALVLERATGSGDLAALAASGPDGDDAATRILCRAALRLHAVTDRPRPHVLVGLPRWFAELFEHAQAHPHAHGGMFARAAATARGLLAAPEGDVVLHGDIHHGNVLDFADDGWLAIDPKHIHGDPAFDFANILCNPSAEVALAPGRFERTVAVIAAETGIPERRMLRWALAWAGLSAAWSERSAGDGSNAVGVGLRAMRALDARDG</sequence>
<dbReference type="RefSeq" id="WP_185278863.1">
    <property type="nucleotide sequence ID" value="NZ_CP043641.1"/>
</dbReference>
<dbReference type="Pfam" id="PF04655">
    <property type="entry name" value="APH_6_hur"/>
    <property type="match status" value="1"/>
</dbReference>
<evidence type="ECO:0000313" key="2">
    <source>
        <dbReference type="Proteomes" id="UP000515511"/>
    </source>
</evidence>
<dbReference type="InterPro" id="IPR011009">
    <property type="entry name" value="Kinase-like_dom_sf"/>
</dbReference>
<evidence type="ECO:0000313" key="1">
    <source>
        <dbReference type="EMBL" id="QNE37619.1"/>
    </source>
</evidence>
<protein>
    <recommendedName>
        <fullName evidence="3">Phosphotransferase</fullName>
    </recommendedName>
</protein>
<dbReference type="SUPFAM" id="SSF56112">
    <property type="entry name" value="Protein kinase-like (PK-like)"/>
    <property type="match status" value="1"/>
</dbReference>
<organism evidence="1 2">
    <name type="scientific">Leifsonia shinshuensis</name>
    <dbReference type="NCBI Taxonomy" id="150026"/>
    <lineage>
        <taxon>Bacteria</taxon>
        <taxon>Bacillati</taxon>
        <taxon>Actinomycetota</taxon>
        <taxon>Actinomycetes</taxon>
        <taxon>Micrococcales</taxon>
        <taxon>Microbacteriaceae</taxon>
        <taxon>Leifsonia</taxon>
    </lineage>
</organism>
<name>A0A7G6YGK4_9MICO</name>
<gene>
    <name evidence="1" type="ORF">F1C12_08925</name>
</gene>
<dbReference type="InterPro" id="IPR006748">
    <property type="entry name" value="NH2Glyco/OHUrea_AB-resist_kin"/>
</dbReference>
<proteinExistence type="predicted"/>
<evidence type="ECO:0008006" key="3">
    <source>
        <dbReference type="Google" id="ProtNLM"/>
    </source>
</evidence>
<dbReference type="KEGG" id="lse:F1C12_08925"/>
<dbReference type="GO" id="GO:0019748">
    <property type="term" value="P:secondary metabolic process"/>
    <property type="evidence" value="ECO:0007669"/>
    <property type="project" value="InterPro"/>
</dbReference>
<dbReference type="GO" id="GO:0016773">
    <property type="term" value="F:phosphotransferase activity, alcohol group as acceptor"/>
    <property type="evidence" value="ECO:0007669"/>
    <property type="project" value="InterPro"/>
</dbReference>
<dbReference type="Proteomes" id="UP000515511">
    <property type="component" value="Chromosome"/>
</dbReference>
<dbReference type="EMBL" id="CP043641">
    <property type="protein sequence ID" value="QNE37619.1"/>
    <property type="molecule type" value="Genomic_DNA"/>
</dbReference>
<reference evidence="2" key="1">
    <citation type="submission" date="2019-09" db="EMBL/GenBank/DDBJ databases">
        <title>Antimicrobial potential of Antarctic Bacteria.</title>
        <authorList>
            <person name="Benaud N."/>
            <person name="Edwards R.J."/>
            <person name="Ferrari B.C."/>
        </authorList>
    </citation>
    <scope>NUCLEOTIDE SEQUENCE [LARGE SCALE GENOMIC DNA]</scope>
    <source>
        <strain evidence="2">INR9</strain>
    </source>
</reference>
<accession>A0A7G6YGK4</accession>
<dbReference type="AlphaFoldDB" id="A0A7G6YGK4"/>